<protein>
    <submittedName>
        <fullName evidence="1">Uncharacterized protein</fullName>
    </submittedName>
</protein>
<comment type="caution">
    <text evidence="1">The sequence shown here is derived from an EMBL/GenBank/DDBJ whole genome shotgun (WGS) entry which is preliminary data.</text>
</comment>
<organism evidence="1 2">
    <name type="scientific">Persea americana</name>
    <name type="common">Avocado</name>
    <dbReference type="NCBI Taxonomy" id="3435"/>
    <lineage>
        <taxon>Eukaryota</taxon>
        <taxon>Viridiplantae</taxon>
        <taxon>Streptophyta</taxon>
        <taxon>Embryophyta</taxon>
        <taxon>Tracheophyta</taxon>
        <taxon>Spermatophyta</taxon>
        <taxon>Magnoliopsida</taxon>
        <taxon>Magnoliidae</taxon>
        <taxon>Laurales</taxon>
        <taxon>Lauraceae</taxon>
        <taxon>Persea</taxon>
    </lineage>
</organism>
<evidence type="ECO:0000313" key="2">
    <source>
        <dbReference type="Proteomes" id="UP001234297"/>
    </source>
</evidence>
<name>A0ACC2KIR1_PERAE</name>
<accession>A0ACC2KIR1</accession>
<reference evidence="1 2" key="1">
    <citation type="journal article" date="2022" name="Hortic Res">
        <title>A haplotype resolved chromosomal level avocado genome allows analysis of novel avocado genes.</title>
        <authorList>
            <person name="Nath O."/>
            <person name="Fletcher S.J."/>
            <person name="Hayward A."/>
            <person name="Shaw L.M."/>
            <person name="Masouleh A.K."/>
            <person name="Furtado A."/>
            <person name="Henry R.J."/>
            <person name="Mitter N."/>
        </authorList>
    </citation>
    <scope>NUCLEOTIDE SEQUENCE [LARGE SCALE GENOMIC DNA]</scope>
    <source>
        <strain evidence="2">cv. Hass</strain>
    </source>
</reference>
<proteinExistence type="predicted"/>
<evidence type="ECO:0000313" key="1">
    <source>
        <dbReference type="EMBL" id="KAJ8621026.1"/>
    </source>
</evidence>
<sequence length="161" mass="18233">MIIKPGPVIDFLIANQNVNNPYEIDWSKAKRMLKNLRIKTRPSNTEFKIVGLSEQVCNEQLFTLKQRNGPNGNGDGEVKTVEVTVYDYFVNHRHMEIGYSPTLPCINVGKPKRPTYYPIELCNLVSLQRYTKSLSTHQRSNSCGEISSETSGESESFGRCS</sequence>
<gene>
    <name evidence="1" type="ORF">MRB53_029555</name>
</gene>
<dbReference type="EMBL" id="CM056817">
    <property type="protein sequence ID" value="KAJ8621026.1"/>
    <property type="molecule type" value="Genomic_DNA"/>
</dbReference>
<keyword evidence="2" id="KW-1185">Reference proteome</keyword>
<dbReference type="Proteomes" id="UP001234297">
    <property type="component" value="Chromosome 9"/>
</dbReference>